<dbReference type="Proteomes" id="UP001169764">
    <property type="component" value="Unassembled WGS sequence"/>
</dbReference>
<gene>
    <name evidence="1" type="ORF">Q4F19_18260</name>
</gene>
<accession>A0ABT8YDD0</accession>
<dbReference type="RefSeq" id="WP_303545739.1">
    <property type="nucleotide sequence ID" value="NZ_JAUOTP010000010.1"/>
</dbReference>
<evidence type="ECO:0000313" key="2">
    <source>
        <dbReference type="Proteomes" id="UP001169764"/>
    </source>
</evidence>
<dbReference type="Pfam" id="PF14026">
    <property type="entry name" value="SCO4226-like"/>
    <property type="match status" value="1"/>
</dbReference>
<comment type="caution">
    <text evidence="1">The sequence shown here is derived from an EMBL/GenBank/DDBJ whole genome shotgun (WGS) entry which is preliminary data.</text>
</comment>
<keyword evidence="2" id="KW-1185">Reference proteome</keyword>
<name>A0ABT8YDD0_9SPHN</name>
<proteinExistence type="predicted"/>
<sequence>MNAYIIERDITGVDQMSDIQLVNASAVSNAAIEKLAGKVKWIRSFVTKDRIFCHYLAETEDSIREHARLSGFPASRITPVAGMIGPETANG</sequence>
<evidence type="ECO:0000313" key="1">
    <source>
        <dbReference type="EMBL" id="MDO6416335.1"/>
    </source>
</evidence>
<dbReference type="EMBL" id="JAUOTP010000010">
    <property type="protein sequence ID" value="MDO6416335.1"/>
    <property type="molecule type" value="Genomic_DNA"/>
</dbReference>
<dbReference type="InterPro" id="IPR025336">
    <property type="entry name" value="SCO4226-like"/>
</dbReference>
<reference evidence="1" key="1">
    <citation type="submission" date="2023-07" db="EMBL/GenBank/DDBJ databases">
        <authorList>
            <person name="Kim M."/>
        </authorList>
    </citation>
    <scope>NUCLEOTIDE SEQUENCE</scope>
    <source>
        <strain evidence="1">BIUV-7</strain>
    </source>
</reference>
<organism evidence="1 2">
    <name type="scientific">Sphingomonas natans</name>
    <dbReference type="NCBI Taxonomy" id="3063330"/>
    <lineage>
        <taxon>Bacteria</taxon>
        <taxon>Pseudomonadati</taxon>
        <taxon>Pseudomonadota</taxon>
        <taxon>Alphaproteobacteria</taxon>
        <taxon>Sphingomonadales</taxon>
        <taxon>Sphingomonadaceae</taxon>
        <taxon>Sphingomonas</taxon>
    </lineage>
</organism>
<protein>
    <submittedName>
        <fullName evidence="1">DUF4242 domain-containing protein</fullName>
    </submittedName>
</protein>